<protein>
    <submittedName>
        <fullName evidence="1">SH3 domain-containing protein</fullName>
    </submittedName>
</protein>
<evidence type="ECO:0000313" key="2">
    <source>
        <dbReference type="Proteomes" id="UP001377168"/>
    </source>
</evidence>
<comment type="caution">
    <text evidence="1">The sequence shown here is derived from an EMBL/GenBank/DDBJ whole genome shotgun (WGS) entry which is preliminary data.</text>
</comment>
<sequence>MFQRSARLTAAGLAAGTALALFGGAGASQAAPSISQPAPSTVQASPILQPNSNIRTGPGTSYRILNTSGPEGATGVAKCYARGERVTAGGYTTDVWYQVTVHFPGHTYYFVWAWGGNVNVGADPAPGMEVCPA</sequence>
<accession>A0ACC6Q2A7</accession>
<proteinExistence type="predicted"/>
<gene>
    <name evidence="1" type="ORF">WKI67_30725</name>
</gene>
<reference evidence="1" key="1">
    <citation type="submission" date="2024-03" db="EMBL/GenBank/DDBJ databases">
        <title>Novel Streptomyces species of biotechnological and ecological value are a feature of Machair soil.</title>
        <authorList>
            <person name="Prole J.R."/>
            <person name="Goodfellow M."/>
            <person name="Allenby N."/>
            <person name="Ward A.C."/>
        </authorList>
    </citation>
    <scope>NUCLEOTIDE SEQUENCE</scope>
    <source>
        <strain evidence="1">MS2.AVA.5</strain>
    </source>
</reference>
<dbReference type="Proteomes" id="UP001377168">
    <property type="component" value="Unassembled WGS sequence"/>
</dbReference>
<organism evidence="1 2">
    <name type="scientific">Streptomyces achmelvichensis</name>
    <dbReference type="NCBI Taxonomy" id="3134111"/>
    <lineage>
        <taxon>Bacteria</taxon>
        <taxon>Bacillati</taxon>
        <taxon>Actinomycetota</taxon>
        <taxon>Actinomycetes</taxon>
        <taxon>Kitasatosporales</taxon>
        <taxon>Streptomycetaceae</taxon>
        <taxon>Streptomyces</taxon>
    </lineage>
</organism>
<keyword evidence="2" id="KW-1185">Reference proteome</keyword>
<name>A0ACC6Q2A7_9ACTN</name>
<dbReference type="EMBL" id="JBBKAJ010000022">
    <property type="protein sequence ID" value="MEJ8637742.1"/>
    <property type="molecule type" value="Genomic_DNA"/>
</dbReference>
<evidence type="ECO:0000313" key="1">
    <source>
        <dbReference type="EMBL" id="MEJ8637742.1"/>
    </source>
</evidence>